<evidence type="ECO:0008006" key="4">
    <source>
        <dbReference type="Google" id="ProtNLM"/>
    </source>
</evidence>
<feature type="region of interest" description="Disordered" evidence="1">
    <location>
        <begin position="227"/>
        <end position="315"/>
    </location>
</feature>
<evidence type="ECO:0000313" key="3">
    <source>
        <dbReference type="Proteomes" id="UP001270362"/>
    </source>
</evidence>
<name>A0AAE0XK79_9PEZI</name>
<feature type="compositionally biased region" description="Basic and acidic residues" evidence="1">
    <location>
        <begin position="150"/>
        <end position="160"/>
    </location>
</feature>
<accession>A0AAE0XK79</accession>
<feature type="region of interest" description="Disordered" evidence="1">
    <location>
        <begin position="187"/>
        <end position="210"/>
    </location>
</feature>
<feature type="compositionally biased region" description="Low complexity" evidence="1">
    <location>
        <begin position="201"/>
        <end position="210"/>
    </location>
</feature>
<dbReference type="EMBL" id="JAULSO010000001">
    <property type="protein sequence ID" value="KAK3694940.1"/>
    <property type="molecule type" value="Genomic_DNA"/>
</dbReference>
<evidence type="ECO:0000256" key="1">
    <source>
        <dbReference type="SAM" id="MobiDB-lite"/>
    </source>
</evidence>
<feature type="compositionally biased region" description="Low complexity" evidence="1">
    <location>
        <begin position="48"/>
        <end position="70"/>
    </location>
</feature>
<feature type="compositionally biased region" description="Polar residues" evidence="1">
    <location>
        <begin position="80"/>
        <end position="91"/>
    </location>
</feature>
<reference evidence="2" key="1">
    <citation type="journal article" date="2023" name="Mol. Phylogenet. Evol.">
        <title>Genome-scale phylogeny and comparative genomics of the fungal order Sordariales.</title>
        <authorList>
            <person name="Hensen N."/>
            <person name="Bonometti L."/>
            <person name="Westerberg I."/>
            <person name="Brannstrom I.O."/>
            <person name="Guillou S."/>
            <person name="Cros-Aarteil S."/>
            <person name="Calhoun S."/>
            <person name="Haridas S."/>
            <person name="Kuo A."/>
            <person name="Mondo S."/>
            <person name="Pangilinan J."/>
            <person name="Riley R."/>
            <person name="LaButti K."/>
            <person name="Andreopoulos B."/>
            <person name="Lipzen A."/>
            <person name="Chen C."/>
            <person name="Yan M."/>
            <person name="Daum C."/>
            <person name="Ng V."/>
            <person name="Clum A."/>
            <person name="Steindorff A."/>
            <person name="Ohm R.A."/>
            <person name="Martin F."/>
            <person name="Silar P."/>
            <person name="Natvig D.O."/>
            <person name="Lalanne C."/>
            <person name="Gautier V."/>
            <person name="Ament-Velasquez S.L."/>
            <person name="Kruys A."/>
            <person name="Hutchinson M.I."/>
            <person name="Powell A.J."/>
            <person name="Barry K."/>
            <person name="Miller A.N."/>
            <person name="Grigoriev I.V."/>
            <person name="Debuchy R."/>
            <person name="Gladieux P."/>
            <person name="Hiltunen Thoren M."/>
            <person name="Johannesson H."/>
        </authorList>
    </citation>
    <scope>NUCLEOTIDE SEQUENCE</scope>
    <source>
        <strain evidence="2">CBS 314.62</strain>
    </source>
</reference>
<feature type="compositionally biased region" description="Low complexity" evidence="1">
    <location>
        <begin position="231"/>
        <end position="250"/>
    </location>
</feature>
<reference evidence="2" key="2">
    <citation type="submission" date="2023-06" db="EMBL/GenBank/DDBJ databases">
        <authorList>
            <consortium name="Lawrence Berkeley National Laboratory"/>
            <person name="Haridas S."/>
            <person name="Hensen N."/>
            <person name="Bonometti L."/>
            <person name="Westerberg I."/>
            <person name="Brannstrom I.O."/>
            <person name="Guillou S."/>
            <person name="Cros-Aarteil S."/>
            <person name="Calhoun S."/>
            <person name="Kuo A."/>
            <person name="Mondo S."/>
            <person name="Pangilinan J."/>
            <person name="Riley R."/>
            <person name="Labutti K."/>
            <person name="Andreopoulos B."/>
            <person name="Lipzen A."/>
            <person name="Chen C."/>
            <person name="Yanf M."/>
            <person name="Daum C."/>
            <person name="Ng V."/>
            <person name="Clum A."/>
            <person name="Steindorff A."/>
            <person name="Ohm R."/>
            <person name="Martin F."/>
            <person name="Silar P."/>
            <person name="Natvig D."/>
            <person name="Lalanne C."/>
            <person name="Gautier V."/>
            <person name="Ament-Velasquez S.L."/>
            <person name="Kruys A."/>
            <person name="Hutchinson M.I."/>
            <person name="Powell A.J."/>
            <person name="Barry K."/>
            <person name="Miller A.N."/>
            <person name="Grigoriev I.V."/>
            <person name="Debuchy R."/>
            <person name="Gladieux P."/>
            <person name="Thoren M.H."/>
            <person name="Johannesson H."/>
        </authorList>
    </citation>
    <scope>NUCLEOTIDE SEQUENCE</scope>
    <source>
        <strain evidence="2">CBS 314.62</strain>
    </source>
</reference>
<protein>
    <recommendedName>
        <fullName evidence="4">Basic proline-rich protein</fullName>
    </recommendedName>
</protein>
<comment type="caution">
    <text evidence="2">The sequence shown here is derived from an EMBL/GenBank/DDBJ whole genome shotgun (WGS) entry which is preliminary data.</text>
</comment>
<feature type="region of interest" description="Disordered" evidence="1">
    <location>
        <begin position="1"/>
        <end position="171"/>
    </location>
</feature>
<feature type="compositionally biased region" description="Basic and acidic residues" evidence="1">
    <location>
        <begin position="1"/>
        <end position="14"/>
    </location>
</feature>
<dbReference type="Proteomes" id="UP001270362">
    <property type="component" value="Unassembled WGS sequence"/>
</dbReference>
<keyword evidence="3" id="KW-1185">Reference proteome</keyword>
<gene>
    <name evidence="2" type="ORF">B0T22DRAFT_87602</name>
</gene>
<evidence type="ECO:0000313" key="2">
    <source>
        <dbReference type="EMBL" id="KAK3694940.1"/>
    </source>
</evidence>
<organism evidence="2 3">
    <name type="scientific">Podospora appendiculata</name>
    <dbReference type="NCBI Taxonomy" id="314037"/>
    <lineage>
        <taxon>Eukaryota</taxon>
        <taxon>Fungi</taxon>
        <taxon>Dikarya</taxon>
        <taxon>Ascomycota</taxon>
        <taxon>Pezizomycotina</taxon>
        <taxon>Sordariomycetes</taxon>
        <taxon>Sordariomycetidae</taxon>
        <taxon>Sordariales</taxon>
        <taxon>Podosporaceae</taxon>
        <taxon>Podospora</taxon>
    </lineage>
</organism>
<dbReference type="AlphaFoldDB" id="A0AAE0XK79"/>
<feature type="compositionally biased region" description="Low complexity" evidence="1">
    <location>
        <begin position="162"/>
        <end position="171"/>
    </location>
</feature>
<sequence>MEPVPETERMEEFRPSPLHSLRVQGSATLNPPDLDFLRKPPTPRRSTDPSPTSSSASPSPTSPSWAHPASLPYRPRAASPLSSVHTRSRSAVSLAPPMARTQSMPGVNAAGHLLYSPHIRPQSPSGSPSRIRTPRKPVDEAFPTSPTRVSVHDPERKLTERNSSPNLSLGLPSAVVAASRLRRPSSPLRYLSHSNSSSGIPTTPSSVATSPSYRAYDSLSTNYPFGPAYLSSSVPSTPTSARSRSPSISSLETIPDSPDAEEAAVEAERIAQLKAAAEAAESGDSKGRGSLDVPIRGRTLGFGSRDKRKRWSVCGAERRQDLDLETIWED</sequence>
<proteinExistence type="predicted"/>